<protein>
    <submittedName>
        <fullName evidence="2">Uncharacterized protein</fullName>
    </submittedName>
</protein>
<keyword evidence="1" id="KW-0472">Membrane</keyword>
<accession>A0A1B8XTJ3</accession>
<organism evidence="2">
    <name type="scientific">Xenopus tropicalis</name>
    <name type="common">Western clawed frog</name>
    <name type="synonym">Silurana tropicalis</name>
    <dbReference type="NCBI Taxonomy" id="8364"/>
    <lineage>
        <taxon>Eukaryota</taxon>
        <taxon>Metazoa</taxon>
        <taxon>Chordata</taxon>
        <taxon>Craniata</taxon>
        <taxon>Vertebrata</taxon>
        <taxon>Euteleostomi</taxon>
        <taxon>Amphibia</taxon>
        <taxon>Batrachia</taxon>
        <taxon>Anura</taxon>
        <taxon>Pipoidea</taxon>
        <taxon>Pipidae</taxon>
        <taxon>Xenopodinae</taxon>
        <taxon>Xenopus</taxon>
        <taxon>Silurana</taxon>
    </lineage>
</organism>
<gene>
    <name evidence="2" type="ORF">XENTR_v90028419mg</name>
</gene>
<keyword evidence="1" id="KW-1133">Transmembrane helix</keyword>
<name>A0A1B8XTJ3_XENTR</name>
<dbReference type="EMBL" id="KV462978">
    <property type="protein sequence ID" value="OCA13995.1"/>
    <property type="molecule type" value="Genomic_DNA"/>
</dbReference>
<evidence type="ECO:0000313" key="2">
    <source>
        <dbReference type="EMBL" id="OCA13995.1"/>
    </source>
</evidence>
<reference evidence="2" key="2">
    <citation type="journal article" date="2010" name="Science">
        <title>The genome of the Western clawed frog Xenopus tropicalis.</title>
        <authorList>
            <person name="Hellsten U."/>
            <person name="Harland R.M."/>
            <person name="Gilchrist M.J."/>
            <person name="Hendrix D."/>
            <person name="Jurka J."/>
            <person name="Kapitonov V."/>
            <person name="Ovcharenko I."/>
            <person name="Putnam N.H."/>
            <person name="Shu S."/>
            <person name="Taher L."/>
            <person name="Blitz I.L."/>
            <person name="Blumberg B."/>
            <person name="Dichmann D.S."/>
            <person name="Dubchak I."/>
            <person name="Amaya E."/>
            <person name="Detter J.C."/>
            <person name="Fletcher R."/>
            <person name="Gerhard D.S."/>
            <person name="Goodstein D."/>
            <person name="Graves T."/>
            <person name="Grigoriev I.V."/>
            <person name="Grimwood J."/>
            <person name="Kawashima T."/>
            <person name="Lindquist E."/>
            <person name="Lucas S.M."/>
            <person name="Mead P.E."/>
            <person name="Mitros T."/>
            <person name="Ogino H."/>
            <person name="Ohta Y."/>
            <person name="Poliakov A.V."/>
            <person name="Pollet N."/>
            <person name="Robert J."/>
            <person name="Salamov A."/>
            <person name="Sater A.K."/>
            <person name="Schmutz J."/>
            <person name="Terry A."/>
            <person name="Vize P.D."/>
            <person name="Warren W.C."/>
            <person name="Wells D."/>
            <person name="Wills A."/>
            <person name="Wilson R.K."/>
            <person name="Zimmerman L.B."/>
            <person name="Zorn A.M."/>
            <person name="Grainger R."/>
            <person name="Grammer T."/>
            <person name="Khokha M.K."/>
            <person name="Richardson P.M."/>
            <person name="Rokhsar D.S."/>
        </authorList>
    </citation>
    <scope>NUCLEOTIDE SEQUENCE [LARGE SCALE GENOMIC DNA]</scope>
    <source>
        <strain evidence="2">Nigerian</strain>
    </source>
</reference>
<dbReference type="AlphaFoldDB" id="A0A1B8XTJ3"/>
<reference evidence="2" key="3">
    <citation type="submission" date="2016-05" db="EMBL/GenBank/DDBJ databases">
        <title>WGS assembly of Xenopus tropicalis.</title>
        <authorList>
            <person name="Sessions A."/>
            <person name="Jenkins J."/>
            <person name="Mitros T."/>
            <person name="Lyons J.T."/>
            <person name="Dichmann D.S."/>
            <person name="Robert J."/>
            <person name="Harland R.M."/>
            <person name="Rokhsar D.S."/>
        </authorList>
    </citation>
    <scope>NUCLEOTIDE SEQUENCE</scope>
    <source>
        <strain evidence="2">Nigerian</strain>
    </source>
</reference>
<proteinExistence type="predicted"/>
<evidence type="ECO:0000256" key="1">
    <source>
        <dbReference type="SAM" id="Phobius"/>
    </source>
</evidence>
<reference evidence="2" key="1">
    <citation type="submission" date="2009-11" db="EMBL/GenBank/DDBJ databases">
        <authorList>
            <consortium name="US DOE Joint Genome Institute (JGI-PGF)"/>
            <person name="Ottilar R."/>
            <person name="Schmutz J."/>
            <person name="Salamov A."/>
            <person name="Cheng J.F."/>
            <person name="Lucas S."/>
            <person name="Pitluck S."/>
            <person name="Gundlach H."/>
            <person name="Guo Y."/>
            <person name="Haberer G."/>
            <person name="Nasrallah J."/>
            <person name="Mayer K.F.X."/>
            <person name="van de Peer Y."/>
            <person name="Weigel D."/>
            <person name="Grigoriev I.V."/>
        </authorList>
    </citation>
    <scope>NUCLEOTIDE SEQUENCE</scope>
    <source>
        <strain evidence="2">Nigerian</strain>
    </source>
</reference>
<sequence>MRVAWILAEAAATAIRRLTAQIHAIHKSSAKIHATHKLFVMIPAKQQYAMTPANLPIITIATLCTVPTKFTVTLAIPAILVISMESTECCHLLSRTRSFISPTNAFSSSSPLLFAYPFIAVLVPIVCLLNVSIQQ</sequence>
<keyword evidence="1" id="KW-0812">Transmembrane</keyword>
<feature type="transmembrane region" description="Helical" evidence="1">
    <location>
        <begin position="113"/>
        <end position="133"/>
    </location>
</feature>